<dbReference type="PRINTS" id="PR00599">
    <property type="entry name" value="MAPEPTIDASE"/>
</dbReference>
<feature type="domain" description="Creatinase N-terminal" evidence="2">
    <location>
        <begin position="7"/>
        <end position="174"/>
    </location>
</feature>
<proteinExistence type="predicted"/>
<reference evidence="4" key="1">
    <citation type="journal article" date="2019" name="Int. J. Syst. Evol. Microbiol.">
        <title>The Global Catalogue of Microorganisms (GCM) 10K type strain sequencing project: providing services to taxonomists for standard genome sequencing and annotation.</title>
        <authorList>
            <consortium name="The Broad Institute Genomics Platform"/>
            <consortium name="The Broad Institute Genome Sequencing Center for Infectious Disease"/>
            <person name="Wu L."/>
            <person name="Ma J."/>
        </authorList>
    </citation>
    <scope>NUCLEOTIDE SEQUENCE [LARGE SCALE GENOMIC DNA]</scope>
    <source>
        <strain evidence="4">CGMCC 4.7178</strain>
    </source>
</reference>
<dbReference type="InterPro" id="IPR000587">
    <property type="entry name" value="Creatinase_N"/>
</dbReference>
<dbReference type="Gene3D" id="3.40.350.10">
    <property type="entry name" value="Creatinase/prolidase N-terminal domain"/>
    <property type="match status" value="1"/>
</dbReference>
<dbReference type="CDD" id="cd01066">
    <property type="entry name" value="APP_MetAP"/>
    <property type="match status" value="1"/>
</dbReference>
<evidence type="ECO:0000313" key="4">
    <source>
        <dbReference type="Proteomes" id="UP000631535"/>
    </source>
</evidence>
<name>A0ABQ2MLI8_9ACTN</name>
<protein>
    <submittedName>
        <fullName evidence="3">Endopeptidase</fullName>
    </submittedName>
</protein>
<dbReference type="InterPro" id="IPR029149">
    <property type="entry name" value="Creatin/AminoP/Spt16_N"/>
</dbReference>
<dbReference type="Pfam" id="PF01321">
    <property type="entry name" value="Creatinase_N"/>
    <property type="match status" value="1"/>
</dbReference>
<dbReference type="EMBL" id="BMMP01000014">
    <property type="protein sequence ID" value="GGO54047.1"/>
    <property type="molecule type" value="Genomic_DNA"/>
</dbReference>
<dbReference type="InterPro" id="IPR036005">
    <property type="entry name" value="Creatinase/aminopeptidase-like"/>
</dbReference>
<dbReference type="Gene3D" id="3.90.230.10">
    <property type="entry name" value="Creatinase/methionine aminopeptidase superfamily"/>
    <property type="match status" value="1"/>
</dbReference>
<sequence>MNDTAVATIRRRLAEEGLSGYVAVTPSNLFYVTGFRSYFVSEWWRMHGTVFALVPADPRKPVTVVLGDFEEKTARAAAPDVQLRTYRLWVDLNTAEEMAADPSGAQPASRPEQYDDGELDGVLTAALRESGMDQGRVATDMQHLPVPALRRLERCAPGAGWEDFTDDIYRVRLVKQPWEVERLALGVELSELGMTSAVKHLEEGMTAHDVRLLYQSGVTRAALDDARFAGYTDNWVLPAVGSRTSAGYGARDGRLTAGDLVKFDCGTTVGGYRCDGGRTFAYRHRTAPAERLYGVLAEAQRIARSMIRPGTVVGDVFRAAVHHVHSNGFPSYTRGHVGHSVGIDTFHEEPPYISPSSETVMEPGMVFAVEVPSYTPDVGAVMIEDMLVVTEDGSRLLHGLPHELAVV</sequence>
<dbReference type="Proteomes" id="UP000631535">
    <property type="component" value="Unassembled WGS sequence"/>
</dbReference>
<dbReference type="PANTHER" id="PTHR46112">
    <property type="entry name" value="AMINOPEPTIDASE"/>
    <property type="match status" value="1"/>
</dbReference>
<feature type="domain" description="Peptidase M24" evidence="1">
    <location>
        <begin position="187"/>
        <end position="391"/>
    </location>
</feature>
<comment type="caution">
    <text evidence="3">The sequence shown here is derived from an EMBL/GenBank/DDBJ whole genome shotgun (WGS) entry which is preliminary data.</text>
</comment>
<dbReference type="InterPro" id="IPR000994">
    <property type="entry name" value="Pept_M24"/>
</dbReference>
<dbReference type="SUPFAM" id="SSF53092">
    <property type="entry name" value="Creatinase/prolidase N-terminal domain"/>
    <property type="match status" value="1"/>
</dbReference>
<dbReference type="RefSeq" id="WP_189038755.1">
    <property type="nucleotide sequence ID" value="NZ_BMMP01000014.1"/>
</dbReference>
<gene>
    <name evidence="3" type="ORF">GCM10012287_42080</name>
</gene>
<evidence type="ECO:0000259" key="1">
    <source>
        <dbReference type="Pfam" id="PF00557"/>
    </source>
</evidence>
<dbReference type="PANTHER" id="PTHR46112:SF2">
    <property type="entry name" value="XAA-PRO AMINOPEPTIDASE P-RELATED"/>
    <property type="match status" value="1"/>
</dbReference>
<evidence type="ECO:0000259" key="2">
    <source>
        <dbReference type="Pfam" id="PF01321"/>
    </source>
</evidence>
<dbReference type="Pfam" id="PF00557">
    <property type="entry name" value="Peptidase_M24"/>
    <property type="match status" value="1"/>
</dbReference>
<accession>A0ABQ2MLI8</accession>
<organism evidence="3 4">
    <name type="scientific">Streptomyces daqingensis</name>
    <dbReference type="NCBI Taxonomy" id="1472640"/>
    <lineage>
        <taxon>Bacteria</taxon>
        <taxon>Bacillati</taxon>
        <taxon>Actinomycetota</taxon>
        <taxon>Actinomycetes</taxon>
        <taxon>Kitasatosporales</taxon>
        <taxon>Streptomycetaceae</taxon>
        <taxon>Streptomyces</taxon>
    </lineage>
</organism>
<dbReference type="InterPro" id="IPR050659">
    <property type="entry name" value="Peptidase_M24B"/>
</dbReference>
<dbReference type="InterPro" id="IPR001714">
    <property type="entry name" value="Pept_M24_MAP"/>
</dbReference>
<evidence type="ECO:0000313" key="3">
    <source>
        <dbReference type="EMBL" id="GGO54047.1"/>
    </source>
</evidence>
<keyword evidence="4" id="KW-1185">Reference proteome</keyword>
<dbReference type="SUPFAM" id="SSF55920">
    <property type="entry name" value="Creatinase/aminopeptidase"/>
    <property type="match status" value="1"/>
</dbReference>